<dbReference type="EMBL" id="CAJZBQ010000045">
    <property type="protein sequence ID" value="CAG9328284.1"/>
    <property type="molecule type" value="Genomic_DNA"/>
</dbReference>
<feature type="region of interest" description="Disordered" evidence="3">
    <location>
        <begin position="311"/>
        <end position="356"/>
    </location>
</feature>
<dbReference type="Pfam" id="PF24681">
    <property type="entry name" value="Kelch_KLHDC2_KLHL20_DRC7"/>
    <property type="match status" value="1"/>
</dbReference>
<sequence>MEEYKFNSRRPDLKVNTKSHIDTSVELWSEVRPVGRHPSRRSYHSACVWRNQMLIYGGQDLREGPQGGLWALRIPEVNSGEDEEWVEIPIEDRGPLCRHTGIVKDNRMFIFGGSNGDREFNNTLVLDLISLQWTVWTPDVPTCPPPLDSHTACLYEEASVGWMVVFGGFVQGDRTNEVYILNLNTAKWKNAKVTGIKPPSRSNHSAVVYRDHLFIFGGSNDEGEKLNDLWKLDLRTYNWEQIHGLGQVPTPRSGQTAILYKDYMIIFGGMRDITKETNEMHSYEFSSNLWTMFQDEQQIKDPVSAAQLEEFKKAKSPLMPRSKTINTESPHKSSEANRSPELSSGDSSPTRGKRASLYIGPAAPVVGKINGKAPHPRDGHSSILFGDMMVVFGGDRHQMPFNDVYSYALVEQTIKTPLILN</sequence>
<keyword evidence="5" id="KW-1185">Reference proteome</keyword>
<dbReference type="InterPro" id="IPR015915">
    <property type="entry name" value="Kelch-typ_b-propeller"/>
</dbReference>
<dbReference type="Proteomes" id="UP001162131">
    <property type="component" value="Unassembled WGS sequence"/>
</dbReference>
<dbReference type="PANTHER" id="PTHR46093">
    <property type="entry name" value="ACYL-COA-BINDING DOMAIN-CONTAINING PROTEIN 5"/>
    <property type="match status" value="1"/>
</dbReference>
<proteinExistence type="predicted"/>
<dbReference type="Gene3D" id="2.120.10.80">
    <property type="entry name" value="Kelch-type beta propeller"/>
    <property type="match status" value="3"/>
</dbReference>
<keyword evidence="1" id="KW-0880">Kelch repeat</keyword>
<gene>
    <name evidence="4" type="ORF">BSTOLATCC_MIC45739</name>
</gene>
<evidence type="ECO:0000256" key="3">
    <source>
        <dbReference type="SAM" id="MobiDB-lite"/>
    </source>
</evidence>
<dbReference type="InterPro" id="IPR006652">
    <property type="entry name" value="Kelch_1"/>
</dbReference>
<reference evidence="4" key="1">
    <citation type="submission" date="2021-09" db="EMBL/GenBank/DDBJ databases">
        <authorList>
            <consortium name="AG Swart"/>
            <person name="Singh M."/>
            <person name="Singh A."/>
            <person name="Seah K."/>
            <person name="Emmerich C."/>
        </authorList>
    </citation>
    <scope>NUCLEOTIDE SEQUENCE</scope>
    <source>
        <strain evidence="4">ATCC30299</strain>
    </source>
</reference>
<accession>A0AAU9JXY7</accession>
<evidence type="ECO:0000313" key="4">
    <source>
        <dbReference type="EMBL" id="CAG9328284.1"/>
    </source>
</evidence>
<organism evidence="4 5">
    <name type="scientific">Blepharisma stoltei</name>
    <dbReference type="NCBI Taxonomy" id="1481888"/>
    <lineage>
        <taxon>Eukaryota</taxon>
        <taxon>Sar</taxon>
        <taxon>Alveolata</taxon>
        <taxon>Ciliophora</taxon>
        <taxon>Postciliodesmatophora</taxon>
        <taxon>Heterotrichea</taxon>
        <taxon>Heterotrichida</taxon>
        <taxon>Blepharismidae</taxon>
        <taxon>Blepharisma</taxon>
    </lineage>
</organism>
<dbReference type="SUPFAM" id="SSF117281">
    <property type="entry name" value="Kelch motif"/>
    <property type="match status" value="2"/>
</dbReference>
<name>A0AAU9JXY7_9CILI</name>
<protein>
    <submittedName>
        <fullName evidence="4">Uncharacterized protein</fullName>
    </submittedName>
</protein>
<keyword evidence="2" id="KW-0677">Repeat</keyword>
<evidence type="ECO:0000313" key="5">
    <source>
        <dbReference type="Proteomes" id="UP001162131"/>
    </source>
</evidence>
<evidence type="ECO:0000256" key="2">
    <source>
        <dbReference type="ARBA" id="ARBA00022737"/>
    </source>
</evidence>
<feature type="compositionally biased region" description="Polar residues" evidence="3">
    <location>
        <begin position="336"/>
        <end position="350"/>
    </location>
</feature>
<dbReference type="AlphaFoldDB" id="A0AAU9JXY7"/>
<dbReference type="PANTHER" id="PTHR46093:SF18">
    <property type="entry name" value="FIBRONECTIN TYPE-III DOMAIN-CONTAINING PROTEIN"/>
    <property type="match status" value="1"/>
</dbReference>
<evidence type="ECO:0000256" key="1">
    <source>
        <dbReference type="ARBA" id="ARBA00022441"/>
    </source>
</evidence>
<comment type="caution">
    <text evidence="4">The sequence shown here is derived from an EMBL/GenBank/DDBJ whole genome shotgun (WGS) entry which is preliminary data.</text>
</comment>
<dbReference type="Pfam" id="PF01344">
    <property type="entry name" value="Kelch_1"/>
    <property type="match status" value="1"/>
</dbReference>